<gene>
    <name evidence="4" type="primary">rpl19</name>
    <name evidence="4" type="ORF">Sdur_191</name>
</gene>
<dbReference type="PROSITE" id="PS01015">
    <property type="entry name" value="RIBOSOMAL_L19"/>
    <property type="match status" value="1"/>
</dbReference>
<dbReference type="InterPro" id="IPR008991">
    <property type="entry name" value="Translation_prot_SH3-like_sf"/>
</dbReference>
<dbReference type="InterPro" id="IPR001857">
    <property type="entry name" value="Ribosomal_bL19"/>
</dbReference>
<geneLocation type="plastid" evidence="4"/>
<accession>A0A141SD57</accession>
<keyword evidence="2 4" id="KW-0689">Ribosomal protein</keyword>
<evidence type="ECO:0000256" key="3">
    <source>
        <dbReference type="ARBA" id="ARBA00023274"/>
    </source>
</evidence>
<dbReference type="InterPro" id="IPR038657">
    <property type="entry name" value="Ribosomal_bL19_sf"/>
</dbReference>
<dbReference type="HAMAP" id="MF_00402">
    <property type="entry name" value="Ribosomal_bL19"/>
    <property type="match status" value="1"/>
</dbReference>
<dbReference type="SUPFAM" id="SSF50104">
    <property type="entry name" value="Translation proteins SH3-like domain"/>
    <property type="match status" value="1"/>
</dbReference>
<sequence>MKIQMDFYTKSKSNLIKNIENQYLKNNLTHVCVGDTVRIGLLIQEGNKERVQFSKGVIISKNNNNLNTTITIRKVVQNVGIERVYFIHSPRITDIKILKRSSIRRAKLYYLRHRSGKATRLKQKFI</sequence>
<evidence type="ECO:0000256" key="1">
    <source>
        <dbReference type="ARBA" id="ARBA00005781"/>
    </source>
</evidence>
<dbReference type="PRINTS" id="PR00061">
    <property type="entry name" value="RIBOSOMALL19"/>
</dbReference>
<comment type="similarity">
    <text evidence="1">Belongs to the bacterial ribosomal protein bL19 family.</text>
</comment>
<dbReference type="Pfam" id="PF01245">
    <property type="entry name" value="Ribosomal_L19"/>
    <property type="match status" value="1"/>
</dbReference>
<proteinExistence type="inferred from homology"/>
<dbReference type="NCBIfam" id="TIGR01024">
    <property type="entry name" value="rplS_bact"/>
    <property type="match status" value="1"/>
</dbReference>
<organism evidence="4">
    <name type="scientific">Sporolithon durum</name>
    <dbReference type="NCBI Taxonomy" id="48970"/>
    <lineage>
        <taxon>Eukaryota</taxon>
        <taxon>Rhodophyta</taxon>
        <taxon>Florideophyceae</taxon>
        <taxon>Corallinophycidae</taxon>
        <taxon>Sporolithales</taxon>
        <taxon>Sporolithaceae</taxon>
        <taxon>Sporolithon</taxon>
    </lineage>
</organism>
<dbReference type="PANTHER" id="PTHR15680:SF9">
    <property type="entry name" value="LARGE RIBOSOMAL SUBUNIT PROTEIN BL19M"/>
    <property type="match status" value="1"/>
</dbReference>
<dbReference type="GeneID" id="27215695"/>
<dbReference type="Gene3D" id="2.30.30.790">
    <property type="match status" value="1"/>
</dbReference>
<reference evidence="4" key="1">
    <citation type="submission" date="2015-07" db="EMBL/GenBank/DDBJ databases">
        <title>Reconstructing the complex evolutionary history of mobile plasmids in red algal genomes.</title>
        <authorList>
            <person name="Lee J."/>
            <person name="Kim K.M."/>
            <person name="Yang E.C."/>
            <person name="Miller K.A."/>
            <person name="Boo S.M."/>
            <person name="Bhattacharya D."/>
            <person name="Yoon H.S."/>
        </authorList>
    </citation>
    <scope>NUCLEOTIDE SEQUENCE</scope>
</reference>
<keyword evidence="3" id="KW-0687">Ribonucleoprotein</keyword>
<dbReference type="EMBL" id="KT266785">
    <property type="protein sequence ID" value="AMK96225.1"/>
    <property type="molecule type" value="Genomic_DNA"/>
</dbReference>
<evidence type="ECO:0000313" key="4">
    <source>
        <dbReference type="EMBL" id="AMK96225.1"/>
    </source>
</evidence>
<dbReference type="PANTHER" id="PTHR15680">
    <property type="entry name" value="RIBOSOMAL PROTEIN L19"/>
    <property type="match status" value="1"/>
</dbReference>
<dbReference type="RefSeq" id="YP_009243983.1">
    <property type="nucleotide sequence ID" value="NC_029857.1"/>
</dbReference>
<dbReference type="GO" id="GO:0003735">
    <property type="term" value="F:structural constituent of ribosome"/>
    <property type="evidence" value="ECO:0007669"/>
    <property type="project" value="InterPro"/>
</dbReference>
<protein>
    <submittedName>
        <fullName evidence="4">Ribosomal protein L19</fullName>
    </submittedName>
</protein>
<dbReference type="PIRSF" id="PIRSF002191">
    <property type="entry name" value="Ribosomal_L19"/>
    <property type="match status" value="1"/>
</dbReference>
<dbReference type="GO" id="GO:0006412">
    <property type="term" value="P:translation"/>
    <property type="evidence" value="ECO:0007669"/>
    <property type="project" value="InterPro"/>
</dbReference>
<name>A0A141SD57_9FLOR</name>
<dbReference type="GO" id="GO:0005762">
    <property type="term" value="C:mitochondrial large ribosomal subunit"/>
    <property type="evidence" value="ECO:0007669"/>
    <property type="project" value="TreeGrafter"/>
</dbReference>
<keyword evidence="4" id="KW-0934">Plastid</keyword>
<dbReference type="InterPro" id="IPR018257">
    <property type="entry name" value="Ribosomal_bL19_CS"/>
</dbReference>
<evidence type="ECO:0000256" key="2">
    <source>
        <dbReference type="ARBA" id="ARBA00022980"/>
    </source>
</evidence>
<dbReference type="AlphaFoldDB" id="A0A141SD57"/>